<dbReference type="Gene3D" id="1.10.510.10">
    <property type="entry name" value="Transferase(Phosphotransferase) domain 1"/>
    <property type="match status" value="1"/>
</dbReference>
<keyword evidence="3" id="KW-0547">Nucleotide-binding</keyword>
<evidence type="ECO:0000256" key="2">
    <source>
        <dbReference type="ARBA" id="ARBA00022679"/>
    </source>
</evidence>
<gene>
    <name evidence="6" type="ORF">PTTW11_06426</name>
</gene>
<name>A0A6S6W4B5_9PLEO</name>
<sequence>MYPTRVSLGQQHQFKIIDFGQSFFHDDVPETLETPVVFQAPELVFGDKLDYRVDLWSMGCMIYELVVGQPSFDALIATRVSVVQQMLESTSDELPERWQQKWRTMDSEWTGKSENKFQEWLEESYFYNERKQGLTREDVIKVGALVCRLLRFEPSTRASVQEVQQDPWLRDV</sequence>
<evidence type="ECO:0000256" key="1">
    <source>
        <dbReference type="ARBA" id="ARBA00022527"/>
    </source>
</evidence>
<keyword evidence="1" id="KW-0723">Serine/threonine-protein kinase</keyword>
<organism evidence="6 7">
    <name type="scientific">Pyrenophora teres f. teres</name>
    <dbReference type="NCBI Taxonomy" id="97479"/>
    <lineage>
        <taxon>Eukaryota</taxon>
        <taxon>Fungi</taxon>
        <taxon>Dikarya</taxon>
        <taxon>Ascomycota</taxon>
        <taxon>Pezizomycotina</taxon>
        <taxon>Dothideomycetes</taxon>
        <taxon>Pleosporomycetidae</taxon>
        <taxon>Pleosporales</taxon>
        <taxon>Pleosporineae</taxon>
        <taxon>Pleosporaceae</taxon>
        <taxon>Pyrenophora</taxon>
    </lineage>
</organism>
<dbReference type="PROSITE" id="PS50011">
    <property type="entry name" value="PROTEIN_KINASE_DOM"/>
    <property type="match status" value="1"/>
</dbReference>
<keyword evidence="5" id="KW-0067">ATP-binding</keyword>
<keyword evidence="2" id="KW-0808">Transferase</keyword>
<reference evidence="6" key="1">
    <citation type="submission" date="2021-02" db="EMBL/GenBank/DDBJ databases">
        <authorList>
            <person name="Syme A R."/>
            <person name="Syme A R."/>
            <person name="Moolhuijzen P."/>
        </authorList>
    </citation>
    <scope>NUCLEOTIDE SEQUENCE</scope>
    <source>
        <strain evidence="6">W1-1</strain>
    </source>
</reference>
<proteinExistence type="predicted"/>
<accession>A0A6S6W4B5</accession>
<evidence type="ECO:0000313" key="7">
    <source>
        <dbReference type="Proteomes" id="UP000472372"/>
    </source>
</evidence>
<dbReference type="Proteomes" id="UP000472372">
    <property type="component" value="Chromosome 5"/>
</dbReference>
<evidence type="ECO:0000256" key="4">
    <source>
        <dbReference type="ARBA" id="ARBA00022777"/>
    </source>
</evidence>
<evidence type="ECO:0000313" key="6">
    <source>
        <dbReference type="EMBL" id="CAE7178807.1"/>
    </source>
</evidence>
<keyword evidence="4 6" id="KW-0418">Kinase</keyword>
<evidence type="ECO:0000256" key="5">
    <source>
        <dbReference type="ARBA" id="ARBA00022840"/>
    </source>
</evidence>
<dbReference type="PANTHER" id="PTHR24058:SF130">
    <property type="entry name" value="SERINE_THREONINE PROTEIN KINASES-RELATED"/>
    <property type="match status" value="1"/>
</dbReference>
<dbReference type="AlphaFoldDB" id="A0A6S6W4B5"/>
<dbReference type="PANTHER" id="PTHR24058">
    <property type="entry name" value="DUAL SPECIFICITY PROTEIN KINASE"/>
    <property type="match status" value="1"/>
</dbReference>
<dbReference type="GO" id="GO:0005524">
    <property type="term" value="F:ATP binding"/>
    <property type="evidence" value="ECO:0007669"/>
    <property type="project" value="UniProtKB-KW"/>
</dbReference>
<dbReference type="SUPFAM" id="SSF56112">
    <property type="entry name" value="Protein kinase-like (PK-like)"/>
    <property type="match status" value="1"/>
</dbReference>
<evidence type="ECO:0000256" key="3">
    <source>
        <dbReference type="ARBA" id="ARBA00022741"/>
    </source>
</evidence>
<dbReference type="Pfam" id="PF00069">
    <property type="entry name" value="Pkinase"/>
    <property type="match status" value="1"/>
</dbReference>
<dbReference type="EMBL" id="HG992981">
    <property type="protein sequence ID" value="CAE7178807.1"/>
    <property type="molecule type" value="Genomic_DNA"/>
</dbReference>
<dbReference type="InterPro" id="IPR050494">
    <property type="entry name" value="Ser_Thr_dual-spec_kinase"/>
</dbReference>
<protein>
    <submittedName>
        <fullName evidence="6">Serine protein kinase</fullName>
    </submittedName>
</protein>
<dbReference type="InterPro" id="IPR000719">
    <property type="entry name" value="Prot_kinase_dom"/>
</dbReference>
<dbReference type="InterPro" id="IPR011009">
    <property type="entry name" value="Kinase-like_dom_sf"/>
</dbReference>
<dbReference type="GO" id="GO:0004674">
    <property type="term" value="F:protein serine/threonine kinase activity"/>
    <property type="evidence" value="ECO:0007669"/>
    <property type="project" value="UniProtKB-KW"/>
</dbReference>